<evidence type="ECO:0000259" key="9">
    <source>
        <dbReference type="PROSITE" id="PS51722"/>
    </source>
</evidence>
<evidence type="ECO:0000256" key="2">
    <source>
        <dbReference type="ARBA" id="ARBA00009978"/>
    </source>
</evidence>
<dbReference type="SUPFAM" id="SSF52540">
    <property type="entry name" value="P-loop containing nucleoside triphosphate hydrolases"/>
    <property type="match status" value="1"/>
</dbReference>
<dbReference type="GO" id="GO:0006449">
    <property type="term" value="P:regulation of translational termination"/>
    <property type="evidence" value="ECO:0007669"/>
    <property type="project" value="UniProtKB-UniRule"/>
</dbReference>
<evidence type="ECO:0000256" key="1">
    <source>
        <dbReference type="ARBA" id="ARBA00004496"/>
    </source>
</evidence>
<dbReference type="GO" id="GO:0005525">
    <property type="term" value="F:GTP binding"/>
    <property type="evidence" value="ECO:0007669"/>
    <property type="project" value="UniProtKB-UniRule"/>
</dbReference>
<organism evidence="10 11">
    <name type="scientific">Nocardiopsis gilva YIM 90087</name>
    <dbReference type="NCBI Taxonomy" id="1235441"/>
    <lineage>
        <taxon>Bacteria</taxon>
        <taxon>Bacillati</taxon>
        <taxon>Actinomycetota</taxon>
        <taxon>Actinomycetes</taxon>
        <taxon>Streptosporangiales</taxon>
        <taxon>Nocardiopsidaceae</taxon>
        <taxon>Nocardiopsis</taxon>
    </lineage>
</organism>
<dbReference type="Gene3D" id="3.40.50.300">
    <property type="entry name" value="P-loop containing nucleotide triphosphate hydrolases"/>
    <property type="match status" value="1"/>
</dbReference>
<dbReference type="PRINTS" id="PR00315">
    <property type="entry name" value="ELONGATNFCT"/>
</dbReference>
<protein>
    <recommendedName>
        <fullName evidence="7 8">Peptide chain release factor 3</fullName>
        <shortName evidence="7">RF-3</shortName>
    </recommendedName>
</protein>
<dbReference type="NCBIfam" id="TIGR00231">
    <property type="entry name" value="small_GTP"/>
    <property type="match status" value="1"/>
</dbReference>
<dbReference type="FunFam" id="3.40.50.300:FF:000542">
    <property type="entry name" value="Peptide chain release factor 3"/>
    <property type="match status" value="1"/>
</dbReference>
<dbReference type="PROSITE" id="PS00301">
    <property type="entry name" value="G_TR_1"/>
    <property type="match status" value="1"/>
</dbReference>
<dbReference type="PANTHER" id="PTHR43556">
    <property type="entry name" value="PEPTIDE CHAIN RELEASE FACTOR RF3"/>
    <property type="match status" value="1"/>
</dbReference>
<dbReference type="InterPro" id="IPR032090">
    <property type="entry name" value="RF3_C"/>
</dbReference>
<dbReference type="Gene3D" id="3.30.70.3280">
    <property type="entry name" value="Peptide chain release factor 3, domain III"/>
    <property type="match status" value="1"/>
</dbReference>
<dbReference type="NCBIfam" id="TIGR00503">
    <property type="entry name" value="prfC"/>
    <property type="match status" value="1"/>
</dbReference>
<dbReference type="InterPro" id="IPR005225">
    <property type="entry name" value="Small_GTP-bd"/>
</dbReference>
<evidence type="ECO:0000313" key="11">
    <source>
        <dbReference type="Proteomes" id="UP000215005"/>
    </source>
</evidence>
<dbReference type="Gene3D" id="2.40.30.10">
    <property type="entry name" value="Translation factors"/>
    <property type="match status" value="1"/>
</dbReference>
<keyword evidence="6 7" id="KW-0342">GTP-binding</keyword>
<dbReference type="OrthoDB" id="3492050at2"/>
<dbReference type="AlphaFoldDB" id="A0A223SCQ8"/>
<dbReference type="SUPFAM" id="SSF50447">
    <property type="entry name" value="Translation proteins"/>
    <property type="match status" value="1"/>
</dbReference>
<feature type="domain" description="Tr-type G" evidence="9">
    <location>
        <begin position="20"/>
        <end position="286"/>
    </location>
</feature>
<dbReference type="GO" id="GO:0016150">
    <property type="term" value="F:translation release factor activity, codon nonspecific"/>
    <property type="evidence" value="ECO:0007669"/>
    <property type="project" value="TreeGrafter"/>
</dbReference>
<dbReference type="KEGG" id="ngv:CDO52_26570"/>
<feature type="binding site" evidence="7">
    <location>
        <begin position="97"/>
        <end position="101"/>
    </location>
    <ligand>
        <name>GTP</name>
        <dbReference type="ChEBI" id="CHEBI:37565"/>
    </ligand>
</feature>
<evidence type="ECO:0000256" key="6">
    <source>
        <dbReference type="ARBA" id="ARBA00023134"/>
    </source>
</evidence>
<dbReference type="EMBL" id="CP022753">
    <property type="protein sequence ID" value="ASU85890.1"/>
    <property type="molecule type" value="Genomic_DNA"/>
</dbReference>
<dbReference type="InterPro" id="IPR035647">
    <property type="entry name" value="EFG_III/V"/>
</dbReference>
<dbReference type="GO" id="GO:0016149">
    <property type="term" value="F:translation release factor activity, codon specific"/>
    <property type="evidence" value="ECO:0007669"/>
    <property type="project" value="UniProtKB-UniRule"/>
</dbReference>
<dbReference type="InterPro" id="IPR031157">
    <property type="entry name" value="G_TR_CS"/>
</dbReference>
<evidence type="ECO:0000256" key="8">
    <source>
        <dbReference type="NCBIfam" id="TIGR00503"/>
    </source>
</evidence>
<evidence type="ECO:0000256" key="7">
    <source>
        <dbReference type="HAMAP-Rule" id="MF_00072"/>
    </source>
</evidence>
<dbReference type="Pfam" id="PF22042">
    <property type="entry name" value="EF-G_D2"/>
    <property type="match status" value="1"/>
</dbReference>
<dbReference type="SUPFAM" id="SSF54980">
    <property type="entry name" value="EF-G C-terminal domain-like"/>
    <property type="match status" value="1"/>
</dbReference>
<sequence>MSVTADNVTQHSGQIAAEAGRRRTFAVISHPDAGKSTLTEALALHAAAISSAGAVHGKGDRRGVTSDWMEMEQARGISITSAALRIDYGDCVLNLLDTPGHADFSEDTYRVLSAVDCAVMLLDSAKGLEPQTLKLFDVCRARKVPVITFVNKWDRPGREPLELLDEIEQRIGLRPTPMNWPVGIAGDFRGLIDRDSGAYTKMHRTPGGATRAVEEELSAEQAAEVEEDAWTQAVEELELLEEIGAAYDEESFLAGESSPVLFGAALPNFGVSGLLNTLVGLAPAPDDPVGANGETRAVTAPFSGQVFKMQANMDKAHRDRMAFVRVASGRFDRGMVLTHAATGRPFATKYTQAVFGSERNTIDTAFPGDVIALINAQALSVGDTLYDGPKVEFPPIPSFAPEHFAVARAVDSGRYKQFQRGIAQLDSEGVVQVLTSDVRGEQAPVLAAVGPLQFDVVKHRMEEEFRAPVELSFLDYNIARRTDAESAPTLHGLSGAEVLKRRSDGELLMLVHNKWRLRVIERDYPDLTMEALLAGGVEESS</sequence>
<comment type="caution">
    <text evidence="7">Lacks conserved residue(s) required for the propagation of feature annotation.</text>
</comment>
<dbReference type="GO" id="GO:0005829">
    <property type="term" value="C:cytosol"/>
    <property type="evidence" value="ECO:0007669"/>
    <property type="project" value="TreeGrafter"/>
</dbReference>
<dbReference type="InterPro" id="IPR038467">
    <property type="entry name" value="RF3_dom_3_sf"/>
</dbReference>
<proteinExistence type="inferred from homology"/>
<dbReference type="GO" id="GO:0003924">
    <property type="term" value="F:GTPase activity"/>
    <property type="evidence" value="ECO:0007669"/>
    <property type="project" value="InterPro"/>
</dbReference>
<evidence type="ECO:0000256" key="3">
    <source>
        <dbReference type="ARBA" id="ARBA00022490"/>
    </source>
</evidence>
<comment type="subcellular location">
    <subcellularLocation>
        <location evidence="1 7">Cytoplasm</location>
    </subcellularLocation>
</comment>
<dbReference type="InterPro" id="IPR009000">
    <property type="entry name" value="Transl_B-barrel_sf"/>
</dbReference>
<dbReference type="Pfam" id="PF00009">
    <property type="entry name" value="GTP_EFTU"/>
    <property type="match status" value="1"/>
</dbReference>
<dbReference type="InterPro" id="IPR027417">
    <property type="entry name" value="P-loop_NTPase"/>
</dbReference>
<evidence type="ECO:0000313" key="10">
    <source>
        <dbReference type="EMBL" id="ASU85890.1"/>
    </source>
</evidence>
<dbReference type="PANTHER" id="PTHR43556:SF2">
    <property type="entry name" value="PEPTIDE CHAIN RELEASE FACTOR RF3"/>
    <property type="match status" value="1"/>
</dbReference>
<accession>A0A223SCQ8</accession>
<dbReference type="NCBIfam" id="NF001964">
    <property type="entry name" value="PRK00741.1"/>
    <property type="match status" value="1"/>
</dbReference>
<dbReference type="InterPro" id="IPR004548">
    <property type="entry name" value="PrfC"/>
</dbReference>
<keyword evidence="5 7" id="KW-0648">Protein biosynthesis</keyword>
<dbReference type="HAMAP" id="MF_00072">
    <property type="entry name" value="Rel_fac_3"/>
    <property type="match status" value="1"/>
</dbReference>
<reference evidence="10 11" key="1">
    <citation type="submission" date="2017-08" db="EMBL/GenBank/DDBJ databases">
        <title>The complete genome sequence of Nocardiopsis gilva YIM 90087.</title>
        <authorList>
            <person name="Yin M."/>
            <person name="Tang S."/>
        </authorList>
    </citation>
    <scope>NUCLEOTIDE SEQUENCE [LARGE SCALE GENOMIC DNA]</scope>
    <source>
        <strain evidence="10 11">YIM 90087</strain>
    </source>
</reference>
<gene>
    <name evidence="7" type="primary">prfC</name>
    <name evidence="10" type="ORF">CDO52_26570</name>
</gene>
<dbReference type="InterPro" id="IPR041732">
    <property type="entry name" value="RF3_GTP-bd"/>
</dbReference>
<dbReference type="RefSeq" id="WP_017618387.1">
    <property type="nucleotide sequence ID" value="NZ_ANBG01000165.1"/>
</dbReference>
<dbReference type="CDD" id="cd04169">
    <property type="entry name" value="RF3"/>
    <property type="match status" value="1"/>
</dbReference>
<evidence type="ECO:0000256" key="4">
    <source>
        <dbReference type="ARBA" id="ARBA00022741"/>
    </source>
</evidence>
<keyword evidence="3 7" id="KW-0963">Cytoplasm</keyword>
<dbReference type="InterPro" id="IPR053905">
    <property type="entry name" value="EF-G-like_DII"/>
</dbReference>
<dbReference type="InterPro" id="IPR000795">
    <property type="entry name" value="T_Tr_GTP-bd_dom"/>
</dbReference>
<dbReference type="PROSITE" id="PS51722">
    <property type="entry name" value="G_TR_2"/>
    <property type="match status" value="1"/>
</dbReference>
<comment type="similarity">
    <text evidence="2 7">Belongs to the TRAFAC class translation factor GTPase superfamily. Classic translation factor GTPase family. PrfC subfamily.</text>
</comment>
<name>A0A223SCQ8_9ACTN</name>
<evidence type="ECO:0000256" key="5">
    <source>
        <dbReference type="ARBA" id="ARBA00022917"/>
    </source>
</evidence>
<dbReference type="Pfam" id="PF16658">
    <property type="entry name" value="RF3_C"/>
    <property type="match status" value="1"/>
</dbReference>
<dbReference type="Proteomes" id="UP000215005">
    <property type="component" value="Chromosome"/>
</dbReference>
<keyword evidence="11" id="KW-1185">Reference proteome</keyword>
<comment type="function">
    <text evidence="7">Increases the formation of ribosomal termination complexes and stimulates activities of RF-1 and RF-2. It binds guanine nucleotides and has strong preference for UGA stop codons. It may interact directly with the ribosome. The stimulation of RF-1 and RF-2 is significantly reduced by GTP and GDP, but not by GMP.</text>
</comment>
<keyword evidence="4 7" id="KW-0547">Nucleotide-binding</keyword>